<evidence type="ECO:0000256" key="3">
    <source>
        <dbReference type="ARBA" id="ARBA00022500"/>
    </source>
</evidence>
<dbReference type="CDD" id="cd12912">
    <property type="entry name" value="PDC2_MCP_like"/>
    <property type="match status" value="1"/>
</dbReference>
<dbReference type="KEGG" id="kme:H0A61_01736"/>
<dbReference type="InterPro" id="IPR003660">
    <property type="entry name" value="HAMP_dom"/>
</dbReference>
<evidence type="ECO:0000256" key="11">
    <source>
        <dbReference type="SAM" id="Phobius"/>
    </source>
</evidence>
<dbReference type="Gene3D" id="1.10.287.950">
    <property type="entry name" value="Methyl-accepting chemotaxis protein"/>
    <property type="match status" value="1"/>
</dbReference>
<feature type="domain" description="Methyl-accepting transducer" evidence="12">
    <location>
        <begin position="384"/>
        <end position="620"/>
    </location>
</feature>
<dbReference type="PANTHER" id="PTHR32089">
    <property type="entry name" value="METHYL-ACCEPTING CHEMOTAXIS PROTEIN MCPB"/>
    <property type="match status" value="1"/>
</dbReference>
<keyword evidence="6 11" id="KW-0472">Membrane</keyword>
<protein>
    <submittedName>
        <fullName evidence="14">Methyl-accepting chemotaxis protein McpA</fullName>
    </submittedName>
</protein>
<dbReference type="SMART" id="SM00283">
    <property type="entry name" value="MA"/>
    <property type="match status" value="1"/>
</dbReference>
<dbReference type="Gene3D" id="3.30.450.20">
    <property type="entry name" value="PAS domain"/>
    <property type="match status" value="1"/>
</dbReference>
<dbReference type="Proteomes" id="UP000662904">
    <property type="component" value="Chromosome"/>
</dbReference>
<keyword evidence="7 9" id="KW-0807">Transducer</keyword>
<dbReference type="EMBL" id="CP059066">
    <property type="protein sequence ID" value="QSQ09373.1"/>
    <property type="molecule type" value="Genomic_DNA"/>
</dbReference>
<evidence type="ECO:0000256" key="1">
    <source>
        <dbReference type="ARBA" id="ARBA00004651"/>
    </source>
</evidence>
<evidence type="ECO:0000256" key="6">
    <source>
        <dbReference type="ARBA" id="ARBA00023136"/>
    </source>
</evidence>
<sequence length="670" mass="74039">MKDDNIKTKKATGTKGRSMKIRIIILFIVISIIPLSVSALINSTQIEKHVKQKIMEDSQLLVKSYAERITYDIYNTGKYMEDISEQLNREESIDRDTAQRVAQKTLKIRGDIEFLYIIDRSMNMIYSSNENISSFSDEEWLTEAALIALNGLVYKSDIRYSQANDRMLMTFAQPVVYNADVIGAVIAEINVDNFQVMAEKFRMGKTGTMYIVNKDGQVIVHPDRTIVQSRYDLSGEEYIKKVLNGDSGAAEFTNEWGHVFGAYAPVALTGWGVVITQDVGEALHILYKIKEIIRYILIGSILIAAIGGWMSASAIIKPIKKLVEITSRISRGDLTGDIESKSKDEIGELASAFKIMLENLKNLVIKLHEASSTLSTSAEEMAASSEQASNSTQQVAESINQISEGAFNQSESTQKSAEKMNQILKASENMEERSRNSAEKAFEIENLVEESYQIVSMQQEKMKESSRASRNVAAAIKELDEKADQIGKIVNMINEISDQTNLLALNAAIEAARAGEHGRGFAVVAEEVRKLAEDAGGATKDISRLVSEIQQGVQNAVGEMNKAEDVIKLQSEIVEQTAEKFDKIGYSIKDIASQIREISKAAKEVTESAKDVAEEIQNLASISQENAATSQEVAAASEEQSAAIEQISSAAQELSNMAEQLQELVKEFKI</sequence>
<dbReference type="Pfam" id="PF02743">
    <property type="entry name" value="dCache_1"/>
    <property type="match status" value="1"/>
</dbReference>
<dbReference type="InterPro" id="IPR029151">
    <property type="entry name" value="Sensor-like_sf"/>
</dbReference>
<dbReference type="CDD" id="cd06225">
    <property type="entry name" value="HAMP"/>
    <property type="match status" value="1"/>
</dbReference>
<evidence type="ECO:0000256" key="2">
    <source>
        <dbReference type="ARBA" id="ARBA00022475"/>
    </source>
</evidence>
<dbReference type="SUPFAM" id="SSF103190">
    <property type="entry name" value="Sensory domain-like"/>
    <property type="match status" value="2"/>
</dbReference>
<evidence type="ECO:0000256" key="4">
    <source>
        <dbReference type="ARBA" id="ARBA00022692"/>
    </source>
</evidence>
<keyword evidence="2" id="KW-1003">Cell membrane</keyword>
<dbReference type="SUPFAM" id="SSF58104">
    <property type="entry name" value="Methyl-accepting chemotaxis protein (MCP) signaling domain"/>
    <property type="match status" value="1"/>
</dbReference>
<evidence type="ECO:0000313" key="15">
    <source>
        <dbReference type="Proteomes" id="UP000662904"/>
    </source>
</evidence>
<evidence type="ECO:0000256" key="5">
    <source>
        <dbReference type="ARBA" id="ARBA00022989"/>
    </source>
</evidence>
<dbReference type="GO" id="GO:0005886">
    <property type="term" value="C:plasma membrane"/>
    <property type="evidence" value="ECO:0007669"/>
    <property type="project" value="UniProtKB-SubCell"/>
</dbReference>
<dbReference type="PROSITE" id="PS50885">
    <property type="entry name" value="HAMP"/>
    <property type="match status" value="1"/>
</dbReference>
<feature type="domain" description="HAMP" evidence="13">
    <location>
        <begin position="313"/>
        <end position="365"/>
    </location>
</feature>
<keyword evidence="4 11" id="KW-0812">Transmembrane</keyword>
<feature type="transmembrane region" description="Helical" evidence="11">
    <location>
        <begin position="21"/>
        <end position="41"/>
    </location>
</feature>
<dbReference type="RefSeq" id="WP_206706732.1">
    <property type="nucleotide sequence ID" value="NZ_CP059066.1"/>
</dbReference>
<keyword evidence="5 11" id="KW-1133">Transmembrane helix</keyword>
<gene>
    <name evidence="14" type="primary">mcpA</name>
    <name evidence="14" type="ORF">H0A61_01736</name>
</gene>
<evidence type="ECO:0000256" key="7">
    <source>
        <dbReference type="ARBA" id="ARBA00023224"/>
    </source>
</evidence>
<keyword evidence="10" id="KW-0175">Coiled coil</keyword>
<dbReference type="CDD" id="cd11386">
    <property type="entry name" value="MCP_signal"/>
    <property type="match status" value="1"/>
</dbReference>
<dbReference type="GO" id="GO:0007165">
    <property type="term" value="P:signal transduction"/>
    <property type="evidence" value="ECO:0007669"/>
    <property type="project" value="UniProtKB-KW"/>
</dbReference>
<reference evidence="14" key="1">
    <citation type="submission" date="2020-07" db="EMBL/GenBank/DDBJ databases">
        <title>Koleobacter methoxysyntrophicus gen. nov., sp. nov., a novel anaerobic bacterium isolated from deep subsurface oil field and proposal of Koleobacterales ord. nov. in the phylum Firmicutes.</title>
        <authorList>
            <person name="Sakamoto S."/>
            <person name="Tamaki H."/>
        </authorList>
    </citation>
    <scope>NUCLEOTIDE SEQUENCE</scope>
    <source>
        <strain evidence="14">NRmbB1</strain>
    </source>
</reference>
<dbReference type="PROSITE" id="PS50111">
    <property type="entry name" value="CHEMOTAXIS_TRANSDUC_2"/>
    <property type="match status" value="1"/>
</dbReference>
<evidence type="ECO:0000256" key="9">
    <source>
        <dbReference type="PROSITE-ProRule" id="PRU00284"/>
    </source>
</evidence>
<dbReference type="Pfam" id="PF00015">
    <property type="entry name" value="MCPsignal"/>
    <property type="match status" value="1"/>
</dbReference>
<evidence type="ECO:0000256" key="10">
    <source>
        <dbReference type="SAM" id="Coils"/>
    </source>
</evidence>
<dbReference type="Gene3D" id="6.10.340.10">
    <property type="match status" value="1"/>
</dbReference>
<evidence type="ECO:0000259" key="12">
    <source>
        <dbReference type="PROSITE" id="PS50111"/>
    </source>
</evidence>
<dbReference type="InterPro" id="IPR004089">
    <property type="entry name" value="MCPsignal_dom"/>
</dbReference>
<name>A0A8A0RMA2_9FIRM</name>
<dbReference type="SMART" id="SM00304">
    <property type="entry name" value="HAMP"/>
    <property type="match status" value="1"/>
</dbReference>
<evidence type="ECO:0000259" key="13">
    <source>
        <dbReference type="PROSITE" id="PS50885"/>
    </source>
</evidence>
<dbReference type="InterPro" id="IPR033479">
    <property type="entry name" value="dCache_1"/>
</dbReference>
<dbReference type="Pfam" id="PF00672">
    <property type="entry name" value="HAMP"/>
    <property type="match status" value="1"/>
</dbReference>
<dbReference type="PANTHER" id="PTHR32089:SF114">
    <property type="entry name" value="METHYL-ACCEPTING CHEMOTAXIS PROTEIN MCPB"/>
    <property type="match status" value="1"/>
</dbReference>
<organism evidence="14 15">
    <name type="scientific">Koleobacter methoxysyntrophicus</name>
    <dbReference type="NCBI Taxonomy" id="2751313"/>
    <lineage>
        <taxon>Bacteria</taxon>
        <taxon>Bacillati</taxon>
        <taxon>Bacillota</taxon>
        <taxon>Clostridia</taxon>
        <taxon>Koleobacterales</taxon>
        <taxon>Koleobacteraceae</taxon>
        <taxon>Koleobacter</taxon>
    </lineage>
</organism>
<keyword evidence="3" id="KW-0145">Chemotaxis</keyword>
<feature type="transmembrane region" description="Helical" evidence="11">
    <location>
        <begin position="292"/>
        <end position="312"/>
    </location>
</feature>
<dbReference type="GO" id="GO:0006935">
    <property type="term" value="P:chemotaxis"/>
    <property type="evidence" value="ECO:0007669"/>
    <property type="project" value="UniProtKB-KW"/>
</dbReference>
<comment type="similarity">
    <text evidence="8">Belongs to the methyl-accepting chemotaxis (MCP) protein family.</text>
</comment>
<dbReference type="AlphaFoldDB" id="A0A8A0RMA2"/>
<accession>A0A8A0RMA2</accession>
<evidence type="ECO:0000256" key="8">
    <source>
        <dbReference type="ARBA" id="ARBA00029447"/>
    </source>
</evidence>
<evidence type="ECO:0000313" key="14">
    <source>
        <dbReference type="EMBL" id="QSQ09373.1"/>
    </source>
</evidence>
<comment type="subcellular location">
    <subcellularLocation>
        <location evidence="1">Cell membrane</location>
        <topology evidence="1">Multi-pass membrane protein</topology>
    </subcellularLocation>
</comment>
<feature type="coiled-coil region" evidence="10">
    <location>
        <begin position="619"/>
        <end position="667"/>
    </location>
</feature>
<keyword evidence="15" id="KW-1185">Reference proteome</keyword>
<proteinExistence type="inferred from homology"/>